<feature type="transmembrane region" description="Helical" evidence="2">
    <location>
        <begin position="350"/>
        <end position="372"/>
    </location>
</feature>
<organism evidence="3 4">
    <name type="scientific">Phaeovibrio sulfidiphilus</name>
    <dbReference type="NCBI Taxonomy" id="1220600"/>
    <lineage>
        <taxon>Bacteria</taxon>
        <taxon>Pseudomonadati</taxon>
        <taxon>Pseudomonadota</taxon>
        <taxon>Alphaproteobacteria</taxon>
        <taxon>Rhodospirillales</taxon>
        <taxon>Rhodospirillaceae</taxon>
        <taxon>Phaeovibrio</taxon>
    </lineage>
</organism>
<protein>
    <submittedName>
        <fullName evidence="3">Uncharacterized protein</fullName>
    </submittedName>
</protein>
<feature type="transmembrane region" description="Helical" evidence="2">
    <location>
        <begin position="54"/>
        <end position="73"/>
    </location>
</feature>
<feature type="transmembrane region" description="Helical" evidence="2">
    <location>
        <begin position="384"/>
        <end position="412"/>
    </location>
</feature>
<evidence type="ECO:0000313" key="3">
    <source>
        <dbReference type="EMBL" id="MBE1236522.1"/>
    </source>
</evidence>
<evidence type="ECO:0000256" key="1">
    <source>
        <dbReference type="SAM" id="MobiDB-lite"/>
    </source>
</evidence>
<keyword evidence="4" id="KW-1185">Reference proteome</keyword>
<keyword evidence="2" id="KW-1133">Transmembrane helix</keyword>
<keyword evidence="2" id="KW-0812">Transmembrane</keyword>
<feature type="transmembrane region" description="Helical" evidence="2">
    <location>
        <begin position="31"/>
        <end position="47"/>
    </location>
</feature>
<name>A0A8J6YVJ4_9PROT</name>
<accession>A0A8J6YVJ4</accession>
<keyword evidence="2" id="KW-0472">Membrane</keyword>
<evidence type="ECO:0000256" key="2">
    <source>
        <dbReference type="SAM" id="Phobius"/>
    </source>
</evidence>
<dbReference type="RefSeq" id="WP_192533377.1">
    <property type="nucleotide sequence ID" value="NZ_JACZHT010000001.1"/>
</dbReference>
<feature type="transmembrane region" description="Helical" evidence="2">
    <location>
        <begin position="270"/>
        <end position="290"/>
    </location>
</feature>
<dbReference type="EMBL" id="JACZHT010000001">
    <property type="protein sequence ID" value="MBE1236522.1"/>
    <property type="molecule type" value="Genomic_DNA"/>
</dbReference>
<gene>
    <name evidence="3" type="ORF">IHV25_02500</name>
</gene>
<feature type="transmembrane region" description="Helical" evidence="2">
    <location>
        <begin position="296"/>
        <end position="316"/>
    </location>
</feature>
<evidence type="ECO:0000313" key="4">
    <source>
        <dbReference type="Proteomes" id="UP000631034"/>
    </source>
</evidence>
<sequence>MLFLGAGLCLLTVVLSTFALAAGAHVLVTWLSGGAFLVYLGLMFPRVSRTTRVLLLIATLLGIVGFATGGMTTSAFREALGTSAFMGALFTCFGTLRDAASSSLLMQRAGTFLASRPPGQRYGALSAGSHLFGLILNFSTISLLGTLVHEGTRAADGDPNDERTRKAAFLRRHMAQAIHRGFSTTTIWCPLTICIAVIFTALPETTWVRTLPWLLGVTATFLLSGWLLDRLSHRTPAGANGSGSGTGASNGNGNVSGLDTGTPGETPGSWWLLLAIVGLVVVIFSSGWFVEEMLDVRLVLGVMIVCPFFALGWILIQGVPARGLSGALSETGRRAEHHLRNAFPKYANELGIIGGSTLIALVTAAALPDTWVPAVIHWLDLPPWVLIAAVPWLAILLGQVGMSPLLSVALIASTMPTPAHLGLNPETMAVAYAGAWSLVTSTSPYTAALLLSSGLASTRSTTVTPFQFGPIANGPYTLVNLLALDGLIAFMELSGVLSGAPAA</sequence>
<proteinExistence type="predicted"/>
<reference evidence="3" key="1">
    <citation type="submission" date="2020-10" db="EMBL/GenBank/DDBJ databases">
        <title>Genome sequence of the unusual species of purple photosynthetic bacteria, Phaeovibrio sulfidiphilus DSM 23193, type strain.</title>
        <authorList>
            <person name="Kyndt J.A."/>
            <person name="Meyer T.E."/>
        </authorList>
    </citation>
    <scope>NUCLEOTIDE SEQUENCE</scope>
    <source>
        <strain evidence="3">DSM 23193</strain>
    </source>
</reference>
<feature type="compositionally biased region" description="Gly residues" evidence="1">
    <location>
        <begin position="240"/>
        <end position="250"/>
    </location>
</feature>
<feature type="region of interest" description="Disordered" evidence="1">
    <location>
        <begin position="238"/>
        <end position="260"/>
    </location>
</feature>
<feature type="transmembrane region" description="Helical" evidence="2">
    <location>
        <begin position="181"/>
        <end position="199"/>
    </location>
</feature>
<dbReference type="AlphaFoldDB" id="A0A8J6YVJ4"/>
<dbReference type="Proteomes" id="UP000631034">
    <property type="component" value="Unassembled WGS sequence"/>
</dbReference>
<feature type="transmembrane region" description="Helical" evidence="2">
    <location>
        <begin position="211"/>
        <end position="228"/>
    </location>
</feature>
<comment type="caution">
    <text evidence="3">The sequence shown here is derived from an EMBL/GenBank/DDBJ whole genome shotgun (WGS) entry which is preliminary data.</text>
</comment>